<proteinExistence type="predicted"/>
<dbReference type="Proteomes" id="UP001597083">
    <property type="component" value="Unassembled WGS sequence"/>
</dbReference>
<evidence type="ECO:0000313" key="1">
    <source>
        <dbReference type="EMBL" id="MFD0855101.1"/>
    </source>
</evidence>
<sequence length="96" mass="10230">MPRHITAAPTPAHVADPRGPWLRMSAAFTEAVADLADREDLTVTCAPGMGRGAPGCFVPALATIELDGVHLGHDPDTCDPSRLSDRERYPALWGVL</sequence>
<dbReference type="EMBL" id="JBHTIR010003373">
    <property type="protein sequence ID" value="MFD0855101.1"/>
    <property type="molecule type" value="Genomic_DNA"/>
</dbReference>
<reference evidence="2" key="1">
    <citation type="journal article" date="2019" name="Int. J. Syst. Evol. Microbiol.">
        <title>The Global Catalogue of Microorganisms (GCM) 10K type strain sequencing project: providing services to taxonomists for standard genome sequencing and annotation.</title>
        <authorList>
            <consortium name="The Broad Institute Genomics Platform"/>
            <consortium name="The Broad Institute Genome Sequencing Center for Infectious Disease"/>
            <person name="Wu L."/>
            <person name="Ma J."/>
        </authorList>
    </citation>
    <scope>NUCLEOTIDE SEQUENCE [LARGE SCALE GENOMIC DNA]</scope>
    <source>
        <strain evidence="2">JCM 31696</strain>
    </source>
</reference>
<organism evidence="1 2">
    <name type="scientific">Actinomadura adrarensis</name>
    <dbReference type="NCBI Taxonomy" id="1819600"/>
    <lineage>
        <taxon>Bacteria</taxon>
        <taxon>Bacillati</taxon>
        <taxon>Actinomycetota</taxon>
        <taxon>Actinomycetes</taxon>
        <taxon>Streptosporangiales</taxon>
        <taxon>Thermomonosporaceae</taxon>
        <taxon>Actinomadura</taxon>
    </lineage>
</organism>
<name>A0ABW3CLB5_9ACTN</name>
<evidence type="ECO:0000313" key="2">
    <source>
        <dbReference type="Proteomes" id="UP001597083"/>
    </source>
</evidence>
<comment type="caution">
    <text evidence="1">The sequence shown here is derived from an EMBL/GenBank/DDBJ whole genome shotgun (WGS) entry which is preliminary data.</text>
</comment>
<accession>A0ABW3CLB5</accession>
<gene>
    <name evidence="1" type="ORF">ACFQ07_22865</name>
</gene>
<feature type="non-terminal residue" evidence="1">
    <location>
        <position position="96"/>
    </location>
</feature>
<protein>
    <submittedName>
        <fullName evidence="1">Uncharacterized protein</fullName>
    </submittedName>
</protein>
<keyword evidence="2" id="KW-1185">Reference proteome</keyword>